<dbReference type="GO" id="GO:0061749">
    <property type="term" value="F:forked DNA-dependent helicase activity"/>
    <property type="evidence" value="ECO:0007669"/>
    <property type="project" value="TreeGrafter"/>
</dbReference>
<evidence type="ECO:0000313" key="4">
    <source>
        <dbReference type="Proteomes" id="UP000186015"/>
    </source>
</evidence>
<dbReference type="PANTHER" id="PTHR47396:SF1">
    <property type="entry name" value="ATP-DEPENDENT HELICASE IRC3-RELATED"/>
    <property type="match status" value="1"/>
</dbReference>
<evidence type="ECO:0000256" key="1">
    <source>
        <dbReference type="SAM" id="MobiDB-lite"/>
    </source>
</evidence>
<dbReference type="InterPro" id="IPR014001">
    <property type="entry name" value="Helicase_ATP-bd"/>
</dbReference>
<dbReference type="GO" id="GO:0016787">
    <property type="term" value="F:hydrolase activity"/>
    <property type="evidence" value="ECO:0007669"/>
    <property type="project" value="InterPro"/>
</dbReference>
<dbReference type="InterPro" id="IPR006935">
    <property type="entry name" value="Helicase/UvrB_N"/>
</dbReference>
<proteinExistence type="predicted"/>
<dbReference type="EMBL" id="FOAT01000009">
    <property type="protein sequence ID" value="SEK98334.1"/>
    <property type="molecule type" value="Genomic_DNA"/>
</dbReference>
<dbReference type="Pfam" id="PF04851">
    <property type="entry name" value="ResIII"/>
    <property type="match status" value="1"/>
</dbReference>
<sequence length="967" mass="110077">MINELFPFQKQAVADLRSRVAIAMNTYSSCHIPQVVSLQAPTGSGKTIIMSALIEDILFGNELYPEQPEAIFVWLSDSPQLNEQSKQKIDNKADKIRMDQCVVITDENFDSEMLEEGHIYFLNTQKLGSGGNLGKHSDSREYTIWETIENTAREKSDRLYFIIDEAHRGMQGRAAGTATTIMQRFIKGSAPHNLSPVPVVIGMSATSERFNNLVGDTSSTLQKVVVPPAQVRASGLLKDRIVITYPEDPTKHNDMAVLQAATDEWINKCAHWYQYTYEQHYANVNPVFVVQVLAGSGKKVSDNDLSDIISKIEERLGDTFKEGEVVHTFGSVGNLEINGLNVPHVEPAEIADNRVIRVVLFKENLSTGWDCPRAETMMSFRRAEDATYIAQLLGRMVRTPLQSHILVDDSLNDVRLYLPYFNKDNVQKVISELQSSEGGEIPTEIDGESLEEQEYVPWSVHASGHKNKKESIIPGQLSFSDYNSSIQMSADTRDNHNITPSSIGENVQMLSSSYKAEFEDHTHNEVSFNSEKHIEKQASDSTMSYHATSSTPIYSQPAKTEQKHTNNSETVKQVPTNTLFHSFDREEVIDFINQQGFLTYMVRFVKTNSYLKSLLDLSGLLTQYQIAPNANDEIKNDVTSLMRAYIDDLHNSGKYNELMKQVMEFKLTVQIFDVFGEEIKDFEYSDLLHTAETDLDRQLRAADTKLGKYGFTYTYGRKYLNFEDPNEFKVDCILFAADDECIKKLNKYAEKKFHDMNDKYRKYVVNKSEKCRKQYSDIVADGDIISKHNFTLPETISAKVEKDGIVYDNHLFADENGKSRIKLNNWEKGVLEEEQNQPDFVCWLRNPPRKPWSLCIPYENDNTTKAAYPDFIIVKKDEELGYVMDILEPHNPDFDDNLGKAKGFANYAEEEKRIGRLQLIRTTRDAAGKERFIRLDMAKGSVRKKVLAAINNDELDHIFDTDGEFLD</sequence>
<evidence type="ECO:0000313" key="3">
    <source>
        <dbReference type="EMBL" id="SEK98334.1"/>
    </source>
</evidence>
<dbReference type="GO" id="GO:0005524">
    <property type="term" value="F:ATP binding"/>
    <property type="evidence" value="ECO:0007669"/>
    <property type="project" value="InterPro"/>
</dbReference>
<dbReference type="OrthoDB" id="9804145at2"/>
<feature type="compositionally biased region" description="Polar residues" evidence="1">
    <location>
        <begin position="547"/>
        <end position="559"/>
    </location>
</feature>
<reference evidence="3 4" key="1">
    <citation type="submission" date="2016-10" db="EMBL/GenBank/DDBJ databases">
        <authorList>
            <person name="de Groot N.N."/>
        </authorList>
    </citation>
    <scope>NUCLEOTIDE SEQUENCE [LARGE SCALE GENOMIC DNA]</scope>
    <source>
        <strain evidence="3 4">KH2T6</strain>
    </source>
</reference>
<dbReference type="Proteomes" id="UP000186015">
    <property type="component" value="Unassembled WGS sequence"/>
</dbReference>
<accession>A0A1H7LHB1</accession>
<dbReference type="Gene3D" id="3.40.50.300">
    <property type="entry name" value="P-loop containing nucleotide triphosphate hydrolases"/>
    <property type="match status" value="1"/>
</dbReference>
<dbReference type="InterPro" id="IPR027417">
    <property type="entry name" value="P-loop_NTPase"/>
</dbReference>
<protein>
    <submittedName>
        <fullName evidence="3">Type III restriction enzyme</fullName>
    </submittedName>
</protein>
<dbReference type="SUPFAM" id="SSF52540">
    <property type="entry name" value="P-loop containing nucleoside triphosphate hydrolases"/>
    <property type="match status" value="2"/>
</dbReference>
<name>A0A1H7LHB1_RUMAL</name>
<evidence type="ECO:0000259" key="2">
    <source>
        <dbReference type="PROSITE" id="PS51192"/>
    </source>
</evidence>
<dbReference type="SMART" id="SM00487">
    <property type="entry name" value="DEXDc"/>
    <property type="match status" value="1"/>
</dbReference>
<dbReference type="PANTHER" id="PTHR47396">
    <property type="entry name" value="TYPE I RESTRICTION ENZYME ECOKI R PROTEIN"/>
    <property type="match status" value="1"/>
</dbReference>
<dbReference type="RefSeq" id="WP_074833670.1">
    <property type="nucleotide sequence ID" value="NZ_FOAT01000009.1"/>
</dbReference>
<feature type="domain" description="Helicase ATP-binding" evidence="2">
    <location>
        <begin position="27"/>
        <end position="225"/>
    </location>
</feature>
<dbReference type="GO" id="GO:0000403">
    <property type="term" value="F:Y-form DNA binding"/>
    <property type="evidence" value="ECO:0007669"/>
    <property type="project" value="TreeGrafter"/>
</dbReference>
<dbReference type="PROSITE" id="PS51192">
    <property type="entry name" value="HELICASE_ATP_BIND_1"/>
    <property type="match status" value="1"/>
</dbReference>
<dbReference type="GO" id="GO:0036121">
    <property type="term" value="F:double-stranded DNA helicase activity"/>
    <property type="evidence" value="ECO:0007669"/>
    <property type="project" value="TreeGrafter"/>
</dbReference>
<dbReference type="InterPro" id="IPR050742">
    <property type="entry name" value="Helicase_Restrict-Modif_Enz"/>
</dbReference>
<dbReference type="AlphaFoldDB" id="A0A1H7LHB1"/>
<gene>
    <name evidence="3" type="ORF">SAMN05216469_10929</name>
</gene>
<feature type="region of interest" description="Disordered" evidence="1">
    <location>
        <begin position="547"/>
        <end position="569"/>
    </location>
</feature>
<organism evidence="3 4">
    <name type="scientific">Ruminococcus albus</name>
    <dbReference type="NCBI Taxonomy" id="1264"/>
    <lineage>
        <taxon>Bacteria</taxon>
        <taxon>Bacillati</taxon>
        <taxon>Bacillota</taxon>
        <taxon>Clostridia</taxon>
        <taxon>Eubacteriales</taxon>
        <taxon>Oscillospiraceae</taxon>
        <taxon>Ruminococcus</taxon>
    </lineage>
</organism>